<comment type="caution">
    <text evidence="6">The sequence shown here is derived from an EMBL/GenBank/DDBJ whole genome shotgun (WGS) entry which is preliminary data.</text>
</comment>
<dbReference type="EMBL" id="JACCFS010000001">
    <property type="protein sequence ID" value="NYJ32507.1"/>
    <property type="molecule type" value="Genomic_DNA"/>
</dbReference>
<name>A0A7Z0J899_9ACTN</name>
<feature type="transmembrane region" description="Helical" evidence="5">
    <location>
        <begin position="68"/>
        <end position="91"/>
    </location>
</feature>
<dbReference type="PANTHER" id="PTHR10361">
    <property type="entry name" value="SODIUM-BILE ACID COTRANSPORTER"/>
    <property type="match status" value="1"/>
</dbReference>
<evidence type="ECO:0000313" key="6">
    <source>
        <dbReference type="EMBL" id="NYJ32507.1"/>
    </source>
</evidence>
<organism evidence="6 7">
    <name type="scientific">Nocardiopsis aegyptia</name>
    <dbReference type="NCBI Taxonomy" id="220378"/>
    <lineage>
        <taxon>Bacteria</taxon>
        <taxon>Bacillati</taxon>
        <taxon>Actinomycetota</taxon>
        <taxon>Actinomycetes</taxon>
        <taxon>Streptosporangiales</taxon>
        <taxon>Nocardiopsidaceae</taxon>
        <taxon>Nocardiopsis</taxon>
    </lineage>
</organism>
<feature type="transmembrane region" description="Helical" evidence="5">
    <location>
        <begin position="230"/>
        <end position="252"/>
    </location>
</feature>
<dbReference type="AlphaFoldDB" id="A0A7Z0J899"/>
<evidence type="ECO:0000256" key="5">
    <source>
        <dbReference type="SAM" id="Phobius"/>
    </source>
</evidence>
<accession>A0A7Z0J899</accession>
<feature type="transmembrane region" description="Helical" evidence="5">
    <location>
        <begin position="39"/>
        <end position="62"/>
    </location>
</feature>
<dbReference type="Proteomes" id="UP000572051">
    <property type="component" value="Unassembled WGS sequence"/>
</dbReference>
<evidence type="ECO:0000256" key="3">
    <source>
        <dbReference type="ARBA" id="ARBA00022989"/>
    </source>
</evidence>
<feature type="transmembrane region" description="Helical" evidence="5">
    <location>
        <begin position="176"/>
        <end position="193"/>
    </location>
</feature>
<dbReference type="InterPro" id="IPR004710">
    <property type="entry name" value="Bilac:Na_transpt"/>
</dbReference>
<comment type="subcellular location">
    <subcellularLocation>
        <location evidence="1">Membrane</location>
        <topology evidence="1">Multi-pass membrane protein</topology>
    </subcellularLocation>
</comment>
<keyword evidence="4 5" id="KW-0472">Membrane</keyword>
<evidence type="ECO:0000256" key="4">
    <source>
        <dbReference type="ARBA" id="ARBA00023136"/>
    </source>
</evidence>
<keyword evidence="2 5" id="KW-0812">Transmembrane</keyword>
<evidence type="ECO:0000256" key="1">
    <source>
        <dbReference type="ARBA" id="ARBA00004141"/>
    </source>
</evidence>
<gene>
    <name evidence="6" type="ORF">HNR10_000388</name>
</gene>
<dbReference type="RefSeq" id="WP_179820362.1">
    <property type="nucleotide sequence ID" value="NZ_JACCFS010000001.1"/>
</dbReference>
<evidence type="ECO:0000313" key="7">
    <source>
        <dbReference type="Proteomes" id="UP000572051"/>
    </source>
</evidence>
<feature type="transmembrane region" description="Helical" evidence="5">
    <location>
        <begin position="138"/>
        <end position="155"/>
    </location>
</feature>
<proteinExistence type="predicted"/>
<dbReference type="InterPro" id="IPR002657">
    <property type="entry name" value="BilAc:Na_symport/Acr3"/>
</dbReference>
<keyword evidence="3 5" id="KW-1133">Transmembrane helix</keyword>
<feature type="transmembrane region" description="Helical" evidence="5">
    <location>
        <begin position="258"/>
        <end position="280"/>
    </location>
</feature>
<feature type="transmembrane region" description="Helical" evidence="5">
    <location>
        <begin position="199"/>
        <end position="218"/>
    </location>
</feature>
<dbReference type="Gene3D" id="1.20.1530.20">
    <property type="match status" value="1"/>
</dbReference>
<dbReference type="Pfam" id="PF01758">
    <property type="entry name" value="SBF"/>
    <property type="match status" value="1"/>
</dbReference>
<feature type="transmembrane region" description="Helical" evidence="5">
    <location>
        <begin position="6"/>
        <end position="27"/>
    </location>
</feature>
<feature type="transmembrane region" description="Helical" evidence="5">
    <location>
        <begin position="103"/>
        <end position="126"/>
    </location>
</feature>
<reference evidence="6 7" key="1">
    <citation type="submission" date="2020-07" db="EMBL/GenBank/DDBJ databases">
        <title>Sequencing the genomes of 1000 actinobacteria strains.</title>
        <authorList>
            <person name="Klenk H.-P."/>
        </authorList>
    </citation>
    <scope>NUCLEOTIDE SEQUENCE [LARGE SCALE GENOMIC DNA]</scope>
    <source>
        <strain evidence="6 7">DSM 44442</strain>
    </source>
</reference>
<evidence type="ECO:0000256" key="2">
    <source>
        <dbReference type="ARBA" id="ARBA00022692"/>
    </source>
</evidence>
<keyword evidence="7" id="KW-1185">Reference proteome</keyword>
<protein>
    <submittedName>
        <fullName evidence="6">BASS family bile acid:Na+ symporter</fullName>
    </submittedName>
</protein>
<sequence length="294" mass="29745">MSSPLFTLGLPLALGLVMFGLGLSLTVGDFGRVVRYPKAALISLACQIVVLPLICLGLVQVFGLSGVLAVGLMLLVASPGGSSANLFSYLAGGNVALNVTLTAVNSVLSVFTLPVVVSLSITHFLGDDASIGLQFGKVLQVFAIVLVPVAVGMAVRGRFPDWAQGMGRTVKIGSTAVLALVILAAVVSQFGVLRDNITTLGPAALLLSVLSLGVGYLVPRLFGVTRDDATASAMEIGIHNATLAIAVAVSVLGDEALALPAAVYGVLMYLPASVAALLLARAGRAANNRAAAAG</sequence>
<dbReference type="PANTHER" id="PTHR10361:SF24">
    <property type="entry name" value="P3 PROTEIN"/>
    <property type="match status" value="1"/>
</dbReference>
<dbReference type="InterPro" id="IPR038770">
    <property type="entry name" value="Na+/solute_symporter_sf"/>
</dbReference>
<dbReference type="GO" id="GO:0016020">
    <property type="term" value="C:membrane"/>
    <property type="evidence" value="ECO:0007669"/>
    <property type="project" value="UniProtKB-SubCell"/>
</dbReference>